<keyword evidence="6 8" id="KW-0067">ATP-binding</keyword>
<evidence type="ECO:0000256" key="4">
    <source>
        <dbReference type="ARBA" id="ARBA00022694"/>
    </source>
</evidence>
<keyword evidence="2 8" id="KW-0963">Cytoplasm</keyword>
<dbReference type="SUPFAM" id="SSF56037">
    <property type="entry name" value="PheT/TilS domain"/>
    <property type="match status" value="1"/>
</dbReference>
<dbReference type="GO" id="GO:0006400">
    <property type="term" value="P:tRNA modification"/>
    <property type="evidence" value="ECO:0007669"/>
    <property type="project" value="UniProtKB-UniRule"/>
</dbReference>
<dbReference type="InterPro" id="IPR014729">
    <property type="entry name" value="Rossmann-like_a/b/a_fold"/>
</dbReference>
<comment type="domain">
    <text evidence="8">The N-terminal region contains the highly conserved SGGXDS motif, predicted to be a P-loop motif involved in ATP binding.</text>
</comment>
<keyword evidence="4 8" id="KW-0819">tRNA processing</keyword>
<dbReference type="Gene3D" id="3.30.465.60">
    <property type="match status" value="1"/>
</dbReference>
<dbReference type="Proteomes" id="UP000052946">
    <property type="component" value="Unassembled WGS sequence"/>
</dbReference>
<accession>A0A0U9HAW1</accession>
<evidence type="ECO:0000256" key="5">
    <source>
        <dbReference type="ARBA" id="ARBA00022741"/>
    </source>
</evidence>
<dbReference type="GO" id="GO:0032267">
    <property type="term" value="F:tRNA(Ile)-lysidine synthase activity"/>
    <property type="evidence" value="ECO:0007669"/>
    <property type="project" value="UniProtKB-EC"/>
</dbReference>
<dbReference type="EMBL" id="BBXV01000072">
    <property type="protein sequence ID" value="GAQ19838.1"/>
    <property type="molecule type" value="Genomic_DNA"/>
</dbReference>
<dbReference type="Gene3D" id="3.40.50.620">
    <property type="entry name" value="HUPs"/>
    <property type="match status" value="1"/>
</dbReference>
<feature type="domain" description="Lysidine-tRNA(Ile) synthetase C-terminal" evidence="9">
    <location>
        <begin position="385"/>
        <end position="457"/>
    </location>
</feature>
<comment type="caution">
    <text evidence="10">The sequence shown here is derived from an EMBL/GenBank/DDBJ whole genome shotgun (WGS) entry which is preliminary data.</text>
</comment>
<dbReference type="PANTHER" id="PTHR43033">
    <property type="entry name" value="TRNA(ILE)-LYSIDINE SYNTHASE-RELATED"/>
    <property type="match status" value="1"/>
</dbReference>
<dbReference type="GO" id="GO:0005524">
    <property type="term" value="F:ATP binding"/>
    <property type="evidence" value="ECO:0007669"/>
    <property type="project" value="UniProtKB-UniRule"/>
</dbReference>
<reference evidence="11" key="1">
    <citation type="submission" date="2015-07" db="EMBL/GenBank/DDBJ databases">
        <title>Draft Genome Sequence of Oceanobacillus picturae Heshi-B3 that Was Isolated from Fermented Rice Bran with Aging Salted Mackerel, Which Was Named Heshiko as Traditional Fermented Seafood in Japan.</title>
        <authorList>
            <person name="Akuzawa S."/>
            <person name="Nakagawa J."/>
            <person name="Kanekatsu T."/>
            <person name="Kanesaki Y."/>
            <person name="Suzuki T."/>
        </authorList>
    </citation>
    <scope>NUCLEOTIDE SEQUENCE [LARGE SCALE GENOMIC DNA]</scope>
    <source>
        <strain evidence="11">Heshi-B3</strain>
    </source>
</reference>
<name>A0A0U9HAW1_9BACI</name>
<organism evidence="10 11">
    <name type="scientific">Oceanobacillus picturae</name>
    <dbReference type="NCBI Taxonomy" id="171693"/>
    <lineage>
        <taxon>Bacteria</taxon>
        <taxon>Bacillati</taxon>
        <taxon>Bacillota</taxon>
        <taxon>Bacilli</taxon>
        <taxon>Bacillales</taxon>
        <taxon>Bacillaceae</taxon>
        <taxon>Oceanobacillus</taxon>
    </lineage>
</organism>
<evidence type="ECO:0000256" key="2">
    <source>
        <dbReference type="ARBA" id="ARBA00022490"/>
    </source>
</evidence>
<dbReference type="EC" id="6.3.4.19" evidence="8"/>
<dbReference type="AlphaFoldDB" id="A0A0U9HAW1"/>
<evidence type="ECO:0000259" key="9">
    <source>
        <dbReference type="SMART" id="SM00977"/>
    </source>
</evidence>
<dbReference type="InterPro" id="IPR012795">
    <property type="entry name" value="tRNA_Ile_lys_synt_N"/>
</dbReference>
<evidence type="ECO:0000256" key="3">
    <source>
        <dbReference type="ARBA" id="ARBA00022598"/>
    </source>
</evidence>
<dbReference type="SUPFAM" id="SSF52402">
    <property type="entry name" value="Adenine nucleotide alpha hydrolases-like"/>
    <property type="match status" value="1"/>
</dbReference>
<comment type="catalytic activity">
    <reaction evidence="7 8">
        <text>cytidine(34) in tRNA(Ile2) + L-lysine + ATP = lysidine(34) in tRNA(Ile2) + AMP + diphosphate + H(+)</text>
        <dbReference type="Rhea" id="RHEA:43744"/>
        <dbReference type="Rhea" id="RHEA-COMP:10625"/>
        <dbReference type="Rhea" id="RHEA-COMP:10670"/>
        <dbReference type="ChEBI" id="CHEBI:15378"/>
        <dbReference type="ChEBI" id="CHEBI:30616"/>
        <dbReference type="ChEBI" id="CHEBI:32551"/>
        <dbReference type="ChEBI" id="CHEBI:33019"/>
        <dbReference type="ChEBI" id="CHEBI:82748"/>
        <dbReference type="ChEBI" id="CHEBI:83665"/>
        <dbReference type="ChEBI" id="CHEBI:456215"/>
        <dbReference type="EC" id="6.3.4.19"/>
    </reaction>
</comment>
<comment type="similarity">
    <text evidence="8">Belongs to the tRNA(Ile)-lysidine synthase family.</text>
</comment>
<dbReference type="Pfam" id="PF01171">
    <property type="entry name" value="ATP_bind_3"/>
    <property type="match status" value="1"/>
</dbReference>
<sequence>MKNTILSFIKGKQLLTMNATVLVGVSGGPDSMALLHFLKSLRKEWQLKLIAISVDHQLRGEESLEDLHYVKEMCKQWDIQFVGTSLDVPAYKETHHLGTQIAARELRYQFFSEQMQRFNATYLALGHHGDDQVETMLMEFVRSASSNTLSGIPVKRTFATGRIIRPFLCVTKKEIEAYCVAEQIVPRIDPSNNEINYTRNYFRKQVLPLIKEKNSNIHTTMQHLSETLQEDENFLQVEAKNMVKEVVETNLSNCEAMFEINSFKQYPRALQRRAFHLILNYLYEDLPKNLSYVHEAHFFSLLQSEKSNVQIDFPHHLKLEKSYANVRFYFETQQEQGDTFHNIMEVPGKVSLPDGSTVTAASVNKCTEEDELTYFCSMDQVALPLHIRTRQFGDKMRWKGLNGSKKVKDIFIDAKIPRNERDTWPIVTDNNGEILWLIGLKKGHPKRKSNTASYIQLHYENGNM</sequence>
<dbReference type="PANTHER" id="PTHR43033:SF1">
    <property type="entry name" value="TRNA(ILE)-LYSIDINE SYNTHASE-RELATED"/>
    <property type="match status" value="1"/>
</dbReference>
<evidence type="ECO:0000256" key="8">
    <source>
        <dbReference type="HAMAP-Rule" id="MF_01161"/>
    </source>
</evidence>
<dbReference type="NCBIfam" id="TIGR02432">
    <property type="entry name" value="lysidine_TilS_N"/>
    <property type="match status" value="1"/>
</dbReference>
<keyword evidence="5 8" id="KW-0547">Nucleotide-binding</keyword>
<feature type="binding site" evidence="8">
    <location>
        <begin position="26"/>
        <end position="31"/>
    </location>
    <ligand>
        <name>ATP</name>
        <dbReference type="ChEBI" id="CHEBI:30616"/>
    </ligand>
</feature>
<comment type="subcellular location">
    <subcellularLocation>
        <location evidence="1 8">Cytoplasm</location>
    </subcellularLocation>
</comment>
<dbReference type="OrthoDB" id="9807403at2"/>
<dbReference type="InterPro" id="IPR011063">
    <property type="entry name" value="TilS/TtcA_N"/>
</dbReference>
<dbReference type="SUPFAM" id="SSF82829">
    <property type="entry name" value="MesJ substrate recognition domain-like"/>
    <property type="match status" value="1"/>
</dbReference>
<evidence type="ECO:0000256" key="1">
    <source>
        <dbReference type="ARBA" id="ARBA00004496"/>
    </source>
</evidence>
<dbReference type="GO" id="GO:0005737">
    <property type="term" value="C:cytoplasm"/>
    <property type="evidence" value="ECO:0007669"/>
    <property type="project" value="UniProtKB-SubCell"/>
</dbReference>
<keyword evidence="3 8" id="KW-0436">Ligase</keyword>
<dbReference type="InterPro" id="IPR012094">
    <property type="entry name" value="tRNA_Ile_lys_synt"/>
</dbReference>
<dbReference type="SMART" id="SM00977">
    <property type="entry name" value="TilS_C"/>
    <property type="match status" value="1"/>
</dbReference>
<evidence type="ECO:0000313" key="11">
    <source>
        <dbReference type="Proteomes" id="UP000052946"/>
    </source>
</evidence>
<dbReference type="Pfam" id="PF11734">
    <property type="entry name" value="TilS_C"/>
    <property type="match status" value="1"/>
</dbReference>
<dbReference type="HAMAP" id="MF_01161">
    <property type="entry name" value="tRNA_Ile_lys_synt"/>
    <property type="match status" value="1"/>
</dbReference>
<evidence type="ECO:0000313" key="10">
    <source>
        <dbReference type="EMBL" id="GAQ19838.1"/>
    </source>
</evidence>
<dbReference type="NCBIfam" id="TIGR02433">
    <property type="entry name" value="lysidine_TilS_C"/>
    <property type="match status" value="1"/>
</dbReference>
<protein>
    <recommendedName>
        <fullName evidence="8">tRNA(Ile)-lysidine synthase</fullName>
        <ecNumber evidence="8">6.3.4.19</ecNumber>
    </recommendedName>
    <alternativeName>
        <fullName evidence="8">tRNA(Ile)-2-lysyl-cytidine synthase</fullName>
    </alternativeName>
    <alternativeName>
        <fullName evidence="8">tRNA(Ile)-lysidine synthetase</fullName>
    </alternativeName>
</protein>
<comment type="function">
    <text evidence="8">Ligates lysine onto the cytidine present at position 34 of the AUA codon-specific tRNA(Ile) that contains the anticodon CAU, in an ATP-dependent manner. Cytidine is converted to lysidine, thus changing the amino acid specificity of the tRNA from methionine to isoleucine.</text>
</comment>
<dbReference type="CDD" id="cd01992">
    <property type="entry name" value="TilS_N"/>
    <property type="match status" value="1"/>
</dbReference>
<evidence type="ECO:0000256" key="6">
    <source>
        <dbReference type="ARBA" id="ARBA00022840"/>
    </source>
</evidence>
<proteinExistence type="inferred from homology"/>
<evidence type="ECO:0000256" key="7">
    <source>
        <dbReference type="ARBA" id="ARBA00048539"/>
    </source>
</evidence>
<reference evidence="10 11" key="2">
    <citation type="journal article" date="2016" name="Genome Announc.">
        <title>Draft Genome Sequence of Oceanobacillus picturae Heshi-B3, Isolated from Fermented Rice Bran in a Traditional Japanese Seafood Dish.</title>
        <authorList>
            <person name="Akuzawa S."/>
            <person name="Nagaoka J."/>
            <person name="Kanekatsu M."/>
            <person name="Kanesaki Y."/>
            <person name="Suzuki T."/>
        </authorList>
    </citation>
    <scope>NUCLEOTIDE SEQUENCE [LARGE SCALE GENOMIC DNA]</scope>
    <source>
        <strain evidence="10 11">Heshi-B3</strain>
    </source>
</reference>
<dbReference type="InterPro" id="IPR012796">
    <property type="entry name" value="Lysidine-tRNA-synth_C"/>
</dbReference>
<dbReference type="RefSeq" id="WP_058951351.1">
    <property type="nucleotide sequence ID" value="NZ_BBXV01000072.1"/>
</dbReference>
<gene>
    <name evidence="8" type="primary">tilS</name>
    <name evidence="10" type="ORF">OPHB3_3822</name>
</gene>